<reference evidence="1 2" key="1">
    <citation type="submission" date="2021-02" db="EMBL/GenBank/DDBJ databases">
        <authorList>
            <person name="Han P."/>
        </authorList>
    </citation>
    <scope>NUCLEOTIDE SEQUENCE [LARGE SCALE GENOMIC DNA]</scope>
    <source>
        <strain evidence="1">Candidatus Nitrospira sp. ZN2</strain>
    </source>
</reference>
<protein>
    <submittedName>
        <fullName evidence="1">Uncharacterized protein</fullName>
    </submittedName>
</protein>
<evidence type="ECO:0000313" key="1">
    <source>
        <dbReference type="EMBL" id="CAE6743850.1"/>
    </source>
</evidence>
<evidence type="ECO:0000313" key="2">
    <source>
        <dbReference type="Proteomes" id="UP000675880"/>
    </source>
</evidence>
<name>A0ABM8RBI3_9BACT</name>
<dbReference type="EMBL" id="CAJNBJ010000008">
    <property type="protein sequence ID" value="CAE6743850.1"/>
    <property type="molecule type" value="Genomic_DNA"/>
</dbReference>
<gene>
    <name evidence="1" type="ORF">NSPZN2_160043</name>
</gene>
<dbReference type="Proteomes" id="UP000675880">
    <property type="component" value="Unassembled WGS sequence"/>
</dbReference>
<accession>A0ABM8RBI3</accession>
<keyword evidence="2" id="KW-1185">Reference proteome</keyword>
<comment type="caution">
    <text evidence="1">The sequence shown here is derived from an EMBL/GenBank/DDBJ whole genome shotgun (WGS) entry which is preliminary data.</text>
</comment>
<proteinExistence type="predicted"/>
<sequence>MNNKIKTLSPQLLPKEIPKVQPLRIHQKVINSRKKRDADQDRDDEIHNCLAHLKPPST</sequence>
<organism evidence="1 2">
    <name type="scientific">Nitrospira defluvii</name>
    <dbReference type="NCBI Taxonomy" id="330214"/>
    <lineage>
        <taxon>Bacteria</taxon>
        <taxon>Pseudomonadati</taxon>
        <taxon>Nitrospirota</taxon>
        <taxon>Nitrospiria</taxon>
        <taxon>Nitrospirales</taxon>
        <taxon>Nitrospiraceae</taxon>
        <taxon>Nitrospira</taxon>
    </lineage>
</organism>